<accession>K3WFP4</accession>
<keyword evidence="4" id="KW-1185">Reference proteome</keyword>
<feature type="coiled-coil region" evidence="1">
    <location>
        <begin position="678"/>
        <end position="712"/>
    </location>
</feature>
<sequence length="1095" mass="125720">MDKDLRDAYKALTLLRADLARTKKEKRALHDTLTALTEETRQEHDRPKEHALMQNEDMRVRFQELQEKYAVVVRENDALKAQNPALTQRNDLQQQPKIPRKAHANAGDRERELNQHEEPEEEEDNPAAAGRHGAAKMRSRSSNQDHCGSEHTVETEQEDDNDSNASPAHQDDISKALVHGLEQKDIEDASAAVVETMVREKLELLTSLYTLKSKLDEQTSAMLALQAEFVQEREELCLQLEEMGERIVEAQAHAMDVEHEKQFIEEKYDFLVTELELIKQNEPRDAQHTTALEDDGDEPVETQCPPEKDNGEKQRLTAVEAKLREIEAIREALEAERQALAQEKKVHEHQAADRNAHSSTEALLQTNAILQQQLIEKEEQLAMLSVELHKLQENTQSSDYEKAVLELQELQESVKKAERVIGELKESNTLAKEQLALVESEKETLVAAKEMLERDVERLKLEKAALIEDCETKVDTFNHRTELLEKQLQDKEDEIASFKAELETKASRCQQLQETIRVRDDKLDALQSQVKTLMQQEDKWPQRHSEALKKAQDEHDAHMDAVKRDLEDVKAAHAMLVDRYAQLETMHDHLKVEMDESKRQTFKEKERVQLAQKEQQTLFQEQIRKLESEKEDLSRQVDAMQTQLEHEMEAVKLVHANERTQREQSLEAKHAEAIAAAKSHHEKQLKAWNMEKKALLQELRQLKQSIKQREDESITSSQQAAETQELAEYRQSVLETQLMQLEDKKPSADEAEFDNFAVAQNERDSHSKAWKFIQRKVHDLAHFLPQLQAFAFYLDTAFVFCEANYRALDSLTLQQPSAGDSGKHLTQELVAFLRFVTQLRRSMQSTMYLKQARRVHRQVLELLSHWYECGDDDEQDAMPSPPFGIASREASLVLQSWSVDSRKRMAAQQWLERMEVVAPSSQLSENDVLLREGSTLELSSMTVEVKQAFLMLLIPILKRNRALYVRVFTRRRPAAAVDQRDGAGADTCWEMKIHVQFADASSLRRRTSLGAMSTTSASMWITQRRNSSSSNNSNASESPRVSGQRPRMRPPPLTMMTPTASSSNGDMESDSMSTPTSAAHKLQIIQERLRRMQTK</sequence>
<dbReference type="VEuPathDB" id="FungiDB:PYU1_G003775"/>
<feature type="compositionally biased region" description="Polar residues" evidence="2">
    <location>
        <begin position="1060"/>
        <end position="1077"/>
    </location>
</feature>
<evidence type="ECO:0000256" key="1">
    <source>
        <dbReference type="SAM" id="Coils"/>
    </source>
</evidence>
<evidence type="ECO:0000256" key="2">
    <source>
        <dbReference type="SAM" id="MobiDB-lite"/>
    </source>
</evidence>
<dbReference type="STRING" id="431595.K3WFP4"/>
<proteinExistence type="predicted"/>
<evidence type="ECO:0000313" key="4">
    <source>
        <dbReference type="Proteomes" id="UP000019132"/>
    </source>
</evidence>
<feature type="coiled-coil region" evidence="1">
    <location>
        <begin position="240"/>
        <end position="267"/>
    </location>
</feature>
<feature type="coiled-coil region" evidence="1">
    <location>
        <begin position="19"/>
        <end position="82"/>
    </location>
</feature>
<feature type="compositionally biased region" description="Low complexity" evidence="2">
    <location>
        <begin position="1026"/>
        <end position="1038"/>
    </location>
</feature>
<feature type="compositionally biased region" description="Polar residues" evidence="2">
    <location>
        <begin position="84"/>
        <end position="96"/>
    </location>
</feature>
<dbReference type="Proteomes" id="UP000019132">
    <property type="component" value="Unassembled WGS sequence"/>
</dbReference>
<dbReference type="EnsemblProtists" id="PYU1_T003785">
    <property type="protein sequence ID" value="PYU1_T003785"/>
    <property type="gene ID" value="PYU1_G003775"/>
</dbReference>
<name>K3WFP4_GLOUD</name>
<reference evidence="4" key="2">
    <citation type="submission" date="2010-04" db="EMBL/GenBank/DDBJ databases">
        <authorList>
            <person name="Buell R."/>
            <person name="Hamilton J."/>
            <person name="Hostetler J."/>
        </authorList>
    </citation>
    <scope>NUCLEOTIDE SEQUENCE [LARGE SCALE GENOMIC DNA]</scope>
    <source>
        <strain evidence="4">DAOM:BR144</strain>
    </source>
</reference>
<dbReference type="OMA" id="RMEAYPG"/>
<reference evidence="3" key="3">
    <citation type="submission" date="2015-02" db="UniProtKB">
        <authorList>
            <consortium name="EnsemblProtists"/>
        </authorList>
    </citation>
    <scope>IDENTIFICATION</scope>
    <source>
        <strain evidence="3">DAOM BR144</strain>
    </source>
</reference>
<feature type="coiled-coil region" evidence="1">
    <location>
        <begin position="316"/>
        <end position="529"/>
    </location>
</feature>
<protein>
    <submittedName>
        <fullName evidence="3">Uncharacterized protein</fullName>
    </submittedName>
</protein>
<organism evidence="3 4">
    <name type="scientific">Globisporangium ultimum (strain ATCC 200006 / CBS 805.95 / DAOM BR144)</name>
    <name type="common">Pythium ultimum</name>
    <dbReference type="NCBI Taxonomy" id="431595"/>
    <lineage>
        <taxon>Eukaryota</taxon>
        <taxon>Sar</taxon>
        <taxon>Stramenopiles</taxon>
        <taxon>Oomycota</taxon>
        <taxon>Peronosporomycetes</taxon>
        <taxon>Pythiales</taxon>
        <taxon>Pythiaceae</taxon>
        <taxon>Globisporangium</taxon>
    </lineage>
</organism>
<reference evidence="4" key="1">
    <citation type="journal article" date="2010" name="Genome Biol.">
        <title>Genome sequence of the necrotrophic plant pathogen Pythium ultimum reveals original pathogenicity mechanisms and effector repertoire.</title>
        <authorList>
            <person name="Levesque C.A."/>
            <person name="Brouwer H."/>
            <person name="Cano L."/>
            <person name="Hamilton J.P."/>
            <person name="Holt C."/>
            <person name="Huitema E."/>
            <person name="Raffaele S."/>
            <person name="Robideau G.P."/>
            <person name="Thines M."/>
            <person name="Win J."/>
            <person name="Zerillo M.M."/>
            <person name="Beakes G.W."/>
            <person name="Boore J.L."/>
            <person name="Busam D."/>
            <person name="Dumas B."/>
            <person name="Ferriera S."/>
            <person name="Fuerstenberg S.I."/>
            <person name="Gachon C.M."/>
            <person name="Gaulin E."/>
            <person name="Govers F."/>
            <person name="Grenville-Briggs L."/>
            <person name="Horner N."/>
            <person name="Hostetler J."/>
            <person name="Jiang R.H."/>
            <person name="Johnson J."/>
            <person name="Krajaejun T."/>
            <person name="Lin H."/>
            <person name="Meijer H.J."/>
            <person name="Moore B."/>
            <person name="Morris P."/>
            <person name="Phuntmart V."/>
            <person name="Puiu D."/>
            <person name="Shetty J."/>
            <person name="Stajich J.E."/>
            <person name="Tripathy S."/>
            <person name="Wawra S."/>
            <person name="van West P."/>
            <person name="Whitty B.R."/>
            <person name="Coutinho P.M."/>
            <person name="Henrissat B."/>
            <person name="Martin F."/>
            <person name="Thomas P.D."/>
            <person name="Tyler B.M."/>
            <person name="De Vries R.P."/>
            <person name="Kamoun S."/>
            <person name="Yandell M."/>
            <person name="Tisserat N."/>
            <person name="Buell C.R."/>
        </authorList>
    </citation>
    <scope>NUCLEOTIDE SEQUENCE</scope>
    <source>
        <strain evidence="4">DAOM:BR144</strain>
    </source>
</reference>
<feature type="region of interest" description="Disordered" evidence="2">
    <location>
        <begin position="282"/>
        <end position="312"/>
    </location>
</feature>
<feature type="coiled-coil region" evidence="1">
    <location>
        <begin position="580"/>
        <end position="650"/>
    </location>
</feature>
<dbReference type="AlphaFoldDB" id="K3WFP4"/>
<dbReference type="EMBL" id="GL376638">
    <property type="status" value="NOT_ANNOTATED_CDS"/>
    <property type="molecule type" value="Genomic_DNA"/>
</dbReference>
<feature type="region of interest" description="Disordered" evidence="2">
    <location>
        <begin position="1016"/>
        <end position="1095"/>
    </location>
</feature>
<keyword evidence="1" id="KW-0175">Coiled coil</keyword>
<dbReference type="InParanoid" id="K3WFP4"/>
<feature type="region of interest" description="Disordered" evidence="2">
    <location>
        <begin position="82"/>
        <end position="169"/>
    </location>
</feature>
<evidence type="ECO:0000313" key="3">
    <source>
        <dbReference type="EnsemblProtists" id="PYU1_T003785"/>
    </source>
</evidence>
<feature type="compositionally biased region" description="Basic and acidic residues" evidence="2">
    <location>
        <begin position="106"/>
        <end position="117"/>
    </location>
</feature>
<dbReference type="eggNOG" id="ENOG502S93G">
    <property type="taxonomic scope" value="Eukaryota"/>
</dbReference>
<dbReference type="HOGENOM" id="CLU_312731_0_0_1"/>
<feature type="compositionally biased region" description="Polar residues" evidence="2">
    <location>
        <begin position="1016"/>
        <end position="1025"/>
    </location>
</feature>